<evidence type="ECO:0000313" key="2">
    <source>
        <dbReference type="EMBL" id="KRY38079.1"/>
    </source>
</evidence>
<dbReference type="AlphaFoldDB" id="A0A0V1BMP9"/>
<keyword evidence="3" id="KW-1185">Reference proteome</keyword>
<comment type="caution">
    <text evidence="2">The sequence shown here is derived from an EMBL/GenBank/DDBJ whole genome shotgun (WGS) entry which is preliminary data.</text>
</comment>
<dbReference type="OrthoDB" id="10514975at2759"/>
<evidence type="ECO:0000256" key="1">
    <source>
        <dbReference type="SAM" id="MobiDB-lite"/>
    </source>
</evidence>
<organism evidence="2 3">
    <name type="scientific">Trichinella spiralis</name>
    <name type="common">Trichina worm</name>
    <dbReference type="NCBI Taxonomy" id="6334"/>
    <lineage>
        <taxon>Eukaryota</taxon>
        <taxon>Metazoa</taxon>
        <taxon>Ecdysozoa</taxon>
        <taxon>Nematoda</taxon>
        <taxon>Enoplea</taxon>
        <taxon>Dorylaimia</taxon>
        <taxon>Trichinellida</taxon>
        <taxon>Trichinellidae</taxon>
        <taxon>Trichinella</taxon>
    </lineage>
</organism>
<reference evidence="2 3" key="1">
    <citation type="submission" date="2015-01" db="EMBL/GenBank/DDBJ databases">
        <title>Evolution of Trichinella species and genotypes.</title>
        <authorList>
            <person name="Korhonen P.K."/>
            <person name="Edoardo P."/>
            <person name="Giuseppe L.R."/>
            <person name="Gasser R.B."/>
        </authorList>
    </citation>
    <scope>NUCLEOTIDE SEQUENCE [LARGE SCALE GENOMIC DNA]</scope>
    <source>
        <strain evidence="2">ISS3</strain>
    </source>
</reference>
<dbReference type="EMBL" id="JYDH01000028">
    <property type="protein sequence ID" value="KRY38079.1"/>
    <property type="molecule type" value="Genomic_DNA"/>
</dbReference>
<sequence length="185" mass="18717">MTKLVRGDINFLMAHGNNVSGKSVEIVIVVKTSEQQIGKCKEKEESFLYSKPAWVRGGGQWSHDPGLPDTNFLHSYCNTIIIPDFPGNPTGPSGPISPGSPGGPGGPWAPAVPSLPGGPGGPLGPVLIPGDPGGPGGAVLITFPKFFTSSAISQLYIPGSPGGPFSPGSPGIPGGPGGPKLVSYK</sequence>
<gene>
    <name evidence="2" type="ORF">T01_12452</name>
</gene>
<evidence type="ECO:0000313" key="3">
    <source>
        <dbReference type="Proteomes" id="UP000054776"/>
    </source>
</evidence>
<dbReference type="InParanoid" id="A0A0V1BMP9"/>
<name>A0A0V1BMP9_TRISP</name>
<accession>A0A0V1BMP9</accession>
<protein>
    <submittedName>
        <fullName evidence="2">Circumsporozoite protein</fullName>
    </submittedName>
</protein>
<dbReference type="Proteomes" id="UP000054776">
    <property type="component" value="Unassembled WGS sequence"/>
</dbReference>
<proteinExistence type="predicted"/>
<feature type="region of interest" description="Disordered" evidence="1">
    <location>
        <begin position="87"/>
        <end position="130"/>
    </location>
</feature>
<feature type="compositionally biased region" description="Low complexity" evidence="1">
    <location>
        <begin position="87"/>
        <end position="99"/>
    </location>
</feature>
<feature type="region of interest" description="Disordered" evidence="1">
    <location>
        <begin position="161"/>
        <end position="185"/>
    </location>
</feature>